<evidence type="ECO:0000256" key="1">
    <source>
        <dbReference type="SAM" id="MobiDB-lite"/>
    </source>
</evidence>
<evidence type="ECO:0000313" key="2">
    <source>
        <dbReference type="EMBL" id="KAJ1155297.1"/>
    </source>
</evidence>
<feature type="compositionally biased region" description="Polar residues" evidence="1">
    <location>
        <begin position="8"/>
        <end position="25"/>
    </location>
</feature>
<evidence type="ECO:0008006" key="4">
    <source>
        <dbReference type="Google" id="ProtNLM"/>
    </source>
</evidence>
<reference evidence="2" key="1">
    <citation type="journal article" date="2022" name="bioRxiv">
        <title>Sequencing and chromosome-scale assembly of the giantPleurodeles waltlgenome.</title>
        <authorList>
            <person name="Brown T."/>
            <person name="Elewa A."/>
            <person name="Iarovenko S."/>
            <person name="Subramanian E."/>
            <person name="Araus A.J."/>
            <person name="Petzold A."/>
            <person name="Susuki M."/>
            <person name="Suzuki K.-i.T."/>
            <person name="Hayashi T."/>
            <person name="Toyoda A."/>
            <person name="Oliveira C."/>
            <person name="Osipova E."/>
            <person name="Leigh N.D."/>
            <person name="Simon A."/>
            <person name="Yun M.H."/>
        </authorList>
    </citation>
    <scope>NUCLEOTIDE SEQUENCE</scope>
    <source>
        <strain evidence="2">20211129_DDA</strain>
        <tissue evidence="2">Liver</tissue>
    </source>
</reference>
<gene>
    <name evidence="2" type="ORF">NDU88_008028</name>
</gene>
<accession>A0AAV7RUM7</accession>
<proteinExistence type="predicted"/>
<dbReference type="EMBL" id="JANPWB010000009">
    <property type="protein sequence ID" value="KAJ1155297.1"/>
    <property type="molecule type" value="Genomic_DNA"/>
</dbReference>
<name>A0AAV7RUM7_PLEWA</name>
<comment type="caution">
    <text evidence="2">The sequence shown here is derived from an EMBL/GenBank/DDBJ whole genome shotgun (WGS) entry which is preliminary data.</text>
</comment>
<evidence type="ECO:0000313" key="3">
    <source>
        <dbReference type="Proteomes" id="UP001066276"/>
    </source>
</evidence>
<dbReference type="AlphaFoldDB" id="A0AAV7RUM7"/>
<keyword evidence="3" id="KW-1185">Reference proteome</keyword>
<dbReference type="Proteomes" id="UP001066276">
    <property type="component" value="Chromosome 5"/>
</dbReference>
<organism evidence="2 3">
    <name type="scientific">Pleurodeles waltl</name>
    <name type="common">Iberian ribbed newt</name>
    <dbReference type="NCBI Taxonomy" id="8319"/>
    <lineage>
        <taxon>Eukaryota</taxon>
        <taxon>Metazoa</taxon>
        <taxon>Chordata</taxon>
        <taxon>Craniata</taxon>
        <taxon>Vertebrata</taxon>
        <taxon>Euteleostomi</taxon>
        <taxon>Amphibia</taxon>
        <taxon>Batrachia</taxon>
        <taxon>Caudata</taxon>
        <taxon>Salamandroidea</taxon>
        <taxon>Salamandridae</taxon>
        <taxon>Pleurodelinae</taxon>
        <taxon>Pleurodeles</taxon>
    </lineage>
</organism>
<sequence length="81" mass="8424">MRALLTAAASSPLITANTRSATASTYHRDPSVPQPDTMDSPGPPGGEVAQPSLALQHTYVKASRGRGPPCSSQRALLRPSL</sequence>
<protein>
    <recommendedName>
        <fullName evidence="4">Secreted protein</fullName>
    </recommendedName>
</protein>
<feature type="region of interest" description="Disordered" evidence="1">
    <location>
        <begin position="1"/>
        <end position="81"/>
    </location>
</feature>